<dbReference type="RefSeq" id="WP_344932141.1">
    <property type="nucleotide sequence ID" value="NZ_BAABDM010000001.1"/>
</dbReference>
<evidence type="ECO:0000259" key="4">
    <source>
        <dbReference type="PROSITE" id="PS50072"/>
    </source>
</evidence>
<sequence>MLRYLSLIIALAWLFPASSYAQEAVSNPVVILETSKGNISVELYPDKSPITVANFLGYVHSGFYNGTIFHRVIRRFAVQGGGLTADMVEKENGEPIINEARTSKLSNERWTIAMGRTNEPDSARSQFYFNMGMNLSLDARMGKAGYAVFGKVIEGQDVLRDISVSRTHSVGHFDDVPVEPILLINAHVDQQ</sequence>
<dbReference type="GO" id="GO:0016853">
    <property type="term" value="F:isomerase activity"/>
    <property type="evidence" value="ECO:0007669"/>
    <property type="project" value="UniProtKB-KW"/>
</dbReference>
<accession>A0ABP7WAJ9</accession>
<evidence type="ECO:0000313" key="6">
    <source>
        <dbReference type="Proteomes" id="UP001500392"/>
    </source>
</evidence>
<dbReference type="EC" id="5.2.1.8" evidence="3"/>
<dbReference type="InterPro" id="IPR002130">
    <property type="entry name" value="Cyclophilin-type_PPIase_dom"/>
</dbReference>
<dbReference type="PROSITE" id="PS50072">
    <property type="entry name" value="CSA_PPIASE_2"/>
    <property type="match status" value="1"/>
</dbReference>
<evidence type="ECO:0000256" key="3">
    <source>
        <dbReference type="RuleBase" id="RU363019"/>
    </source>
</evidence>
<evidence type="ECO:0000256" key="1">
    <source>
        <dbReference type="ARBA" id="ARBA00023110"/>
    </source>
</evidence>
<feature type="chain" id="PRO_5044966569" description="Peptidyl-prolyl cis-trans isomerase" evidence="3">
    <location>
        <begin position="22"/>
        <end position="191"/>
    </location>
</feature>
<keyword evidence="6" id="KW-1185">Reference proteome</keyword>
<comment type="similarity">
    <text evidence="3">Belongs to the cyclophilin-type PPIase family.</text>
</comment>
<dbReference type="Gene3D" id="2.40.100.10">
    <property type="entry name" value="Cyclophilin-like"/>
    <property type="match status" value="1"/>
</dbReference>
<dbReference type="InterPro" id="IPR044665">
    <property type="entry name" value="E_coli_cyclophilin_A-like"/>
</dbReference>
<feature type="domain" description="PPIase cyclophilin-type" evidence="4">
    <location>
        <begin position="26"/>
        <end position="188"/>
    </location>
</feature>
<comment type="function">
    <text evidence="3">PPIases accelerate the folding of proteins. It catalyzes the cis-trans isomerization of proline imidic peptide bonds in oligopeptides.</text>
</comment>
<name>A0ABP7WAJ9_9GAMM</name>
<feature type="signal peptide" evidence="3">
    <location>
        <begin position="1"/>
        <end position="21"/>
    </location>
</feature>
<dbReference type="PRINTS" id="PR00153">
    <property type="entry name" value="CSAPPISMRASE"/>
</dbReference>
<keyword evidence="2 3" id="KW-0413">Isomerase</keyword>
<keyword evidence="3" id="KW-0732">Signal</keyword>
<reference evidence="6" key="1">
    <citation type="journal article" date="2019" name="Int. J. Syst. Evol. Microbiol.">
        <title>The Global Catalogue of Microorganisms (GCM) 10K type strain sequencing project: providing services to taxonomists for standard genome sequencing and annotation.</title>
        <authorList>
            <consortium name="The Broad Institute Genomics Platform"/>
            <consortium name="The Broad Institute Genome Sequencing Center for Infectious Disease"/>
            <person name="Wu L."/>
            <person name="Ma J."/>
        </authorList>
    </citation>
    <scope>NUCLEOTIDE SEQUENCE [LARGE SCALE GENOMIC DNA]</scope>
    <source>
        <strain evidence="6">JCM 17304</strain>
    </source>
</reference>
<evidence type="ECO:0000256" key="2">
    <source>
        <dbReference type="ARBA" id="ARBA00023235"/>
    </source>
</evidence>
<dbReference type="EMBL" id="BAABDM010000001">
    <property type="protein sequence ID" value="GAA4084856.1"/>
    <property type="molecule type" value="Genomic_DNA"/>
</dbReference>
<comment type="catalytic activity">
    <reaction evidence="3">
        <text>[protein]-peptidylproline (omega=180) = [protein]-peptidylproline (omega=0)</text>
        <dbReference type="Rhea" id="RHEA:16237"/>
        <dbReference type="Rhea" id="RHEA-COMP:10747"/>
        <dbReference type="Rhea" id="RHEA-COMP:10748"/>
        <dbReference type="ChEBI" id="CHEBI:83833"/>
        <dbReference type="ChEBI" id="CHEBI:83834"/>
        <dbReference type="EC" id="5.2.1.8"/>
    </reaction>
</comment>
<dbReference type="Proteomes" id="UP001500392">
    <property type="component" value="Unassembled WGS sequence"/>
</dbReference>
<keyword evidence="1 3" id="KW-0697">Rotamase</keyword>
<dbReference type="InterPro" id="IPR029000">
    <property type="entry name" value="Cyclophilin-like_dom_sf"/>
</dbReference>
<dbReference type="Pfam" id="PF00160">
    <property type="entry name" value="Pro_isomerase"/>
    <property type="match status" value="1"/>
</dbReference>
<dbReference type="SUPFAM" id="SSF50891">
    <property type="entry name" value="Cyclophilin-like"/>
    <property type="match status" value="1"/>
</dbReference>
<evidence type="ECO:0000313" key="5">
    <source>
        <dbReference type="EMBL" id="GAA4084856.1"/>
    </source>
</evidence>
<gene>
    <name evidence="5" type="ORF">GCM10022414_04540</name>
</gene>
<comment type="caution">
    <text evidence="5">The sequence shown here is derived from an EMBL/GenBank/DDBJ whole genome shotgun (WGS) entry which is preliminary data.</text>
</comment>
<organism evidence="5 6">
    <name type="scientific">Zhongshania borealis</name>
    <dbReference type="NCBI Taxonomy" id="889488"/>
    <lineage>
        <taxon>Bacteria</taxon>
        <taxon>Pseudomonadati</taxon>
        <taxon>Pseudomonadota</taxon>
        <taxon>Gammaproteobacteria</taxon>
        <taxon>Cellvibrionales</taxon>
        <taxon>Spongiibacteraceae</taxon>
        <taxon>Zhongshania</taxon>
    </lineage>
</organism>
<proteinExistence type="inferred from homology"/>
<protein>
    <recommendedName>
        <fullName evidence="3">Peptidyl-prolyl cis-trans isomerase</fullName>
        <shortName evidence="3">PPIase</shortName>
        <ecNumber evidence="3">5.2.1.8</ecNumber>
    </recommendedName>
</protein>
<dbReference type="PANTHER" id="PTHR43246">
    <property type="entry name" value="PEPTIDYL-PROLYL CIS-TRANS ISOMERASE CYP38, CHLOROPLASTIC"/>
    <property type="match status" value="1"/>
</dbReference>